<evidence type="ECO:0000256" key="1">
    <source>
        <dbReference type="SAM" id="SignalP"/>
    </source>
</evidence>
<feature type="signal peptide" evidence="1">
    <location>
        <begin position="1"/>
        <end position="17"/>
    </location>
</feature>
<dbReference type="SUPFAM" id="SSF51126">
    <property type="entry name" value="Pectin lyase-like"/>
    <property type="match status" value="1"/>
</dbReference>
<keyword evidence="3" id="KW-1185">Reference proteome</keyword>
<protein>
    <recommendedName>
        <fullName evidence="4">DUF1565 domain-containing protein</fullName>
    </recommendedName>
</protein>
<reference evidence="2 3" key="1">
    <citation type="submission" date="2018-07" db="EMBL/GenBank/DDBJ databases">
        <title>Genomic Encyclopedia of Type Strains, Phase IV (KMG-IV): sequencing the most valuable type-strain genomes for metagenomic binning, comparative biology and taxonomic classification.</title>
        <authorList>
            <person name="Goeker M."/>
        </authorList>
    </citation>
    <scope>NUCLEOTIDE SEQUENCE [LARGE SCALE GENOMIC DNA]</scope>
    <source>
        <strain evidence="2 3">DSM 101478</strain>
    </source>
</reference>
<accession>A0A370Q535</accession>
<comment type="caution">
    <text evidence="2">The sequence shown here is derived from an EMBL/GenBank/DDBJ whole genome shotgun (WGS) entry which is preliminary data.</text>
</comment>
<organism evidence="2 3">
    <name type="scientific">Marinirhabdus gelatinilytica</name>
    <dbReference type="NCBI Taxonomy" id="1703343"/>
    <lineage>
        <taxon>Bacteria</taxon>
        <taxon>Pseudomonadati</taxon>
        <taxon>Bacteroidota</taxon>
        <taxon>Flavobacteriia</taxon>
        <taxon>Flavobacteriales</taxon>
        <taxon>Flavobacteriaceae</taxon>
    </lineage>
</organism>
<dbReference type="InterPro" id="IPR011050">
    <property type="entry name" value="Pectin_lyase_fold/virulence"/>
</dbReference>
<evidence type="ECO:0000313" key="2">
    <source>
        <dbReference type="EMBL" id="RDK83464.1"/>
    </source>
</evidence>
<dbReference type="Gene3D" id="2.160.20.10">
    <property type="entry name" value="Single-stranded right-handed beta-helix, Pectin lyase-like"/>
    <property type="match status" value="1"/>
</dbReference>
<evidence type="ECO:0000313" key="3">
    <source>
        <dbReference type="Proteomes" id="UP000255317"/>
    </source>
</evidence>
<feature type="chain" id="PRO_5016563095" description="DUF1565 domain-containing protein" evidence="1">
    <location>
        <begin position="18"/>
        <end position="107"/>
    </location>
</feature>
<dbReference type="RefSeq" id="WP_147278565.1">
    <property type="nucleotide sequence ID" value="NZ_QRAO01000007.1"/>
</dbReference>
<dbReference type="EMBL" id="QRAO01000007">
    <property type="protein sequence ID" value="RDK83464.1"/>
    <property type="molecule type" value="Genomic_DNA"/>
</dbReference>
<dbReference type="InterPro" id="IPR012334">
    <property type="entry name" value="Pectin_lyas_fold"/>
</dbReference>
<keyword evidence="1" id="KW-0732">Signal</keyword>
<sequence>MRPFIVLLLCFTLPLTAQTTRYVDGINGDNQGGANTCTNAANPCETLSHTLSVASTGDTVEIADAVYTETLTLSFDISLNVESEGGTIIQAATQPNTANNKVITISW</sequence>
<gene>
    <name evidence="2" type="ORF">C8D94_1071</name>
</gene>
<evidence type="ECO:0008006" key="4">
    <source>
        <dbReference type="Google" id="ProtNLM"/>
    </source>
</evidence>
<proteinExistence type="predicted"/>
<dbReference type="AlphaFoldDB" id="A0A370Q535"/>
<name>A0A370Q535_9FLAO</name>
<dbReference type="Proteomes" id="UP000255317">
    <property type="component" value="Unassembled WGS sequence"/>
</dbReference>